<comment type="caution">
    <text evidence="1">The sequence shown here is derived from an EMBL/GenBank/DDBJ whole genome shotgun (WGS) entry which is preliminary data.</text>
</comment>
<gene>
    <name evidence="1" type="ORF">RI555_17100</name>
    <name evidence="2" type="ORF">RI555_17160</name>
</gene>
<dbReference type="EMBL" id="JAVLAO010000006">
    <property type="protein sequence ID" value="MDT7040635.1"/>
    <property type="molecule type" value="Genomic_DNA"/>
</dbReference>
<evidence type="ECO:0000313" key="3">
    <source>
        <dbReference type="Proteomes" id="UP001263852"/>
    </source>
</evidence>
<accession>A0AAP5PV83</accession>
<dbReference type="Proteomes" id="UP001263852">
    <property type="component" value="Unassembled WGS sequence"/>
</dbReference>
<dbReference type="RefSeq" id="WP_181021351.1">
    <property type="nucleotide sequence ID" value="NZ_CP099555.1"/>
</dbReference>
<dbReference type="AlphaFoldDB" id="A0AAP5PV83"/>
<proteinExistence type="predicted"/>
<reference evidence="1" key="1">
    <citation type="submission" date="2023-08" db="EMBL/GenBank/DDBJ databases">
        <authorList>
            <person name="Page C.A."/>
            <person name="Perez-Diaz I.M."/>
        </authorList>
    </citation>
    <scope>NUCLEOTIDE SEQUENCE</scope>
    <source>
        <strain evidence="1">1.8.9</strain>
    </source>
</reference>
<evidence type="ECO:0000313" key="2">
    <source>
        <dbReference type="EMBL" id="MDT7040635.1"/>
    </source>
</evidence>
<sequence>MKSNFMSLSNDSLEKIVGGSHAYNAAAIRRNNKSMQSAADLANGFFHGFF</sequence>
<dbReference type="EMBL" id="JAVLAO010000006">
    <property type="protein sequence ID" value="MDT7040623.1"/>
    <property type="molecule type" value="Genomic_DNA"/>
</dbReference>
<name>A0AAP5PV83_LACPE</name>
<organism evidence="1 3">
    <name type="scientific">Lactiplantibacillus pentosus</name>
    <name type="common">Lactobacillus pentosus</name>
    <dbReference type="NCBI Taxonomy" id="1589"/>
    <lineage>
        <taxon>Bacteria</taxon>
        <taxon>Bacillati</taxon>
        <taxon>Bacillota</taxon>
        <taxon>Bacilli</taxon>
        <taxon>Lactobacillales</taxon>
        <taxon>Lactobacillaceae</taxon>
        <taxon>Lactiplantibacillus</taxon>
    </lineage>
</organism>
<evidence type="ECO:0000313" key="1">
    <source>
        <dbReference type="EMBL" id="MDT7040623.1"/>
    </source>
</evidence>
<protein>
    <submittedName>
        <fullName evidence="1">Uncharacterized protein</fullName>
    </submittedName>
</protein>